<accession>A0A1H0MQS0</accession>
<dbReference type="Proteomes" id="UP000198597">
    <property type="component" value="Unassembled WGS sequence"/>
</dbReference>
<evidence type="ECO:0000313" key="2">
    <source>
        <dbReference type="Proteomes" id="UP000198597"/>
    </source>
</evidence>
<reference evidence="1 2" key="1">
    <citation type="submission" date="2016-10" db="EMBL/GenBank/DDBJ databases">
        <authorList>
            <person name="de Groot N.N."/>
        </authorList>
    </citation>
    <scope>NUCLEOTIDE SEQUENCE [LARGE SCALE GENOMIC DNA]</scope>
    <source>
        <strain evidence="1 2">DSM 12272</strain>
    </source>
</reference>
<evidence type="ECO:0000313" key="1">
    <source>
        <dbReference type="EMBL" id="SDO82783.1"/>
    </source>
</evidence>
<dbReference type="AlphaFoldDB" id="A0A1H0MQS0"/>
<gene>
    <name evidence="1" type="ORF">SAMN04488529_101544</name>
</gene>
<dbReference type="EMBL" id="FNJM01000001">
    <property type="protein sequence ID" value="SDO82783.1"/>
    <property type="molecule type" value="Genomic_DNA"/>
</dbReference>
<dbReference type="STRING" id="94869.SAMN04488529_101544"/>
<dbReference type="OrthoDB" id="1907746at2"/>
<dbReference type="RefSeq" id="WP_089965533.1">
    <property type="nucleotide sequence ID" value="NZ_CP071376.1"/>
</dbReference>
<proteinExistence type="predicted"/>
<organism evidence="1 2">
    <name type="scientific">Clostridium gasigenes</name>
    <dbReference type="NCBI Taxonomy" id="94869"/>
    <lineage>
        <taxon>Bacteria</taxon>
        <taxon>Bacillati</taxon>
        <taxon>Bacillota</taxon>
        <taxon>Clostridia</taxon>
        <taxon>Eubacteriales</taxon>
        <taxon>Clostridiaceae</taxon>
        <taxon>Clostridium</taxon>
    </lineage>
</organism>
<keyword evidence="2" id="KW-1185">Reference proteome</keyword>
<sequence>MTIKKISLLIIFSIIILNIAGCSSKSSNDLSKNEENIQEEQKVVEEIPEVITSFVALGKIYTSSKNLSEVKANTDIYDDQLSKSYVPGEYKELDFANDLLYAYVNQNQEIYNNLISFDEKSESGIAPITAEDKIKLQSDLKYLREQMKLLDGETMVLKLDKVTYRGKSSKTNKGASFKIRVAISAAGDYSAAWNSYNVEVYEEGNKLVAHLF</sequence>
<dbReference type="GeneID" id="65310596"/>
<protein>
    <submittedName>
        <fullName evidence="1">Uncharacterized protein</fullName>
    </submittedName>
</protein>
<name>A0A1H0MQS0_9CLOT</name>